<feature type="compositionally biased region" description="Basic and acidic residues" evidence="1">
    <location>
        <begin position="19"/>
        <end position="30"/>
    </location>
</feature>
<evidence type="ECO:0000313" key="3">
    <source>
        <dbReference type="Proteomes" id="UP000557566"/>
    </source>
</evidence>
<sequence>MQLSPSSQWRDAAPTEGGDEMKATDDDVKRLKPGRGMNQIPGLREESSVSTRLDGHFSPVCVKDHGDADVRRTRPCA</sequence>
<reference evidence="2 3" key="1">
    <citation type="journal article" date="2020" name="Genome Biol. Evol.">
        <title>A new high-quality draft genome assembly of the Chinese cordyceps Ophiocordyceps sinensis.</title>
        <authorList>
            <person name="Shu R."/>
            <person name="Zhang J."/>
            <person name="Meng Q."/>
            <person name="Zhang H."/>
            <person name="Zhou G."/>
            <person name="Li M."/>
            <person name="Wu P."/>
            <person name="Zhao Y."/>
            <person name="Chen C."/>
            <person name="Qin Q."/>
        </authorList>
    </citation>
    <scope>NUCLEOTIDE SEQUENCE [LARGE SCALE GENOMIC DNA]</scope>
    <source>
        <strain evidence="2 3">IOZ07</strain>
    </source>
</reference>
<evidence type="ECO:0000256" key="1">
    <source>
        <dbReference type="SAM" id="MobiDB-lite"/>
    </source>
</evidence>
<keyword evidence="3" id="KW-1185">Reference proteome</keyword>
<evidence type="ECO:0000313" key="2">
    <source>
        <dbReference type="EMBL" id="KAF4504669.1"/>
    </source>
</evidence>
<feature type="region of interest" description="Disordered" evidence="1">
    <location>
        <begin position="1"/>
        <end position="77"/>
    </location>
</feature>
<name>A0A8H4PKS5_9HYPO</name>
<comment type="caution">
    <text evidence="2">The sequence shown here is derived from an EMBL/GenBank/DDBJ whole genome shotgun (WGS) entry which is preliminary data.</text>
</comment>
<gene>
    <name evidence="2" type="ORF">G6O67_008094</name>
</gene>
<organism evidence="2 3">
    <name type="scientific">Ophiocordyceps sinensis</name>
    <dbReference type="NCBI Taxonomy" id="72228"/>
    <lineage>
        <taxon>Eukaryota</taxon>
        <taxon>Fungi</taxon>
        <taxon>Dikarya</taxon>
        <taxon>Ascomycota</taxon>
        <taxon>Pezizomycotina</taxon>
        <taxon>Sordariomycetes</taxon>
        <taxon>Hypocreomycetidae</taxon>
        <taxon>Hypocreales</taxon>
        <taxon>Ophiocordycipitaceae</taxon>
        <taxon>Ophiocordyceps</taxon>
    </lineage>
</organism>
<proteinExistence type="predicted"/>
<dbReference type="EMBL" id="JAAVMX010000009">
    <property type="protein sequence ID" value="KAF4504669.1"/>
    <property type="molecule type" value="Genomic_DNA"/>
</dbReference>
<dbReference type="Proteomes" id="UP000557566">
    <property type="component" value="Unassembled WGS sequence"/>
</dbReference>
<protein>
    <submittedName>
        <fullName evidence="2">Uncharacterized protein</fullName>
    </submittedName>
</protein>
<accession>A0A8H4PKS5</accession>
<dbReference type="AlphaFoldDB" id="A0A8H4PKS5"/>
<feature type="compositionally biased region" description="Basic and acidic residues" evidence="1">
    <location>
        <begin position="62"/>
        <end position="77"/>
    </location>
</feature>